<evidence type="ECO:0000256" key="5">
    <source>
        <dbReference type="PIRSR" id="PIRSR601548-4"/>
    </source>
</evidence>
<protein>
    <recommendedName>
        <fullName evidence="9">Angiotensin-converting enzyme</fullName>
    </recommendedName>
</protein>
<dbReference type="GO" id="GO:0008241">
    <property type="term" value="F:peptidyl-dipeptidase activity"/>
    <property type="evidence" value="ECO:0007669"/>
    <property type="project" value="InterPro"/>
</dbReference>
<proteinExistence type="inferred from homology"/>
<comment type="caution">
    <text evidence="7">The sequence shown here is derived from an EMBL/GenBank/DDBJ whole genome shotgun (WGS) entry which is preliminary data.</text>
</comment>
<name>A0A9W9ZB41_9CNID</name>
<dbReference type="GO" id="GO:0016020">
    <property type="term" value="C:membrane"/>
    <property type="evidence" value="ECO:0007669"/>
    <property type="project" value="InterPro"/>
</dbReference>
<gene>
    <name evidence="7" type="ORF">OS493_026870</name>
</gene>
<evidence type="ECO:0000256" key="2">
    <source>
        <dbReference type="ARBA" id="ARBA00022729"/>
    </source>
</evidence>
<sequence>MGHIYYFLLFWDKPYMFRDSANPGFHEGCRGYHVLFLYQHLNILLRLVLYQQGAGQFQFHKAACKAAGFEGPLHQCSIYKSSDAGKKIREMLKLGKSKPWPEALEKLNNQRTMDVGPLKEYFWPLYLWLREQRCASNYTIVLA</sequence>
<keyword evidence="2" id="KW-0732">Signal</keyword>
<dbReference type="EMBL" id="MU826373">
    <property type="protein sequence ID" value="KAJ7377734.1"/>
    <property type="molecule type" value="Genomic_DNA"/>
</dbReference>
<accession>A0A9W9ZB41</accession>
<dbReference type="PANTHER" id="PTHR10514">
    <property type="entry name" value="ANGIOTENSIN-CONVERTING ENZYME"/>
    <property type="match status" value="1"/>
</dbReference>
<dbReference type="SUPFAM" id="SSF55486">
    <property type="entry name" value="Metalloproteases ('zincins'), catalytic domain"/>
    <property type="match status" value="1"/>
</dbReference>
<reference evidence="7" key="1">
    <citation type="submission" date="2023-01" db="EMBL/GenBank/DDBJ databases">
        <title>Genome assembly of the deep-sea coral Lophelia pertusa.</title>
        <authorList>
            <person name="Herrera S."/>
            <person name="Cordes E."/>
        </authorList>
    </citation>
    <scope>NUCLEOTIDE SEQUENCE</scope>
    <source>
        <strain evidence="7">USNM1676648</strain>
        <tissue evidence="7">Polyp</tissue>
    </source>
</reference>
<keyword evidence="4" id="KW-0325">Glycoprotein</keyword>
<evidence type="ECO:0000313" key="7">
    <source>
        <dbReference type="EMBL" id="KAJ7377734.1"/>
    </source>
</evidence>
<dbReference type="OrthoDB" id="10067372at2759"/>
<comment type="caution">
    <text evidence="6">Lacks conserved residue(s) required for the propagation of feature annotation.</text>
</comment>
<evidence type="ECO:0000256" key="6">
    <source>
        <dbReference type="PROSITE-ProRule" id="PRU01355"/>
    </source>
</evidence>
<dbReference type="GO" id="GO:0008237">
    <property type="term" value="F:metallopeptidase activity"/>
    <property type="evidence" value="ECO:0007669"/>
    <property type="project" value="InterPro"/>
</dbReference>
<keyword evidence="8" id="KW-1185">Reference proteome</keyword>
<dbReference type="Proteomes" id="UP001163046">
    <property type="component" value="Unassembled WGS sequence"/>
</dbReference>
<dbReference type="GO" id="GO:0006508">
    <property type="term" value="P:proteolysis"/>
    <property type="evidence" value="ECO:0007669"/>
    <property type="project" value="InterPro"/>
</dbReference>
<evidence type="ECO:0000256" key="3">
    <source>
        <dbReference type="ARBA" id="ARBA00023157"/>
    </source>
</evidence>
<comment type="similarity">
    <text evidence="1 6">Belongs to the peptidase M2 family.</text>
</comment>
<dbReference type="InterPro" id="IPR001548">
    <property type="entry name" value="Peptidase_M2"/>
</dbReference>
<evidence type="ECO:0008006" key="9">
    <source>
        <dbReference type="Google" id="ProtNLM"/>
    </source>
</evidence>
<keyword evidence="3 5" id="KW-1015">Disulfide bond</keyword>
<evidence type="ECO:0000313" key="8">
    <source>
        <dbReference type="Proteomes" id="UP001163046"/>
    </source>
</evidence>
<dbReference type="PANTHER" id="PTHR10514:SF27">
    <property type="entry name" value="ANGIOTENSIN-CONVERTING ENZYME"/>
    <property type="match status" value="1"/>
</dbReference>
<dbReference type="AlphaFoldDB" id="A0A9W9ZB41"/>
<organism evidence="7 8">
    <name type="scientific">Desmophyllum pertusum</name>
    <dbReference type="NCBI Taxonomy" id="174260"/>
    <lineage>
        <taxon>Eukaryota</taxon>
        <taxon>Metazoa</taxon>
        <taxon>Cnidaria</taxon>
        <taxon>Anthozoa</taxon>
        <taxon>Hexacorallia</taxon>
        <taxon>Scleractinia</taxon>
        <taxon>Caryophylliina</taxon>
        <taxon>Caryophylliidae</taxon>
        <taxon>Desmophyllum</taxon>
    </lineage>
</organism>
<dbReference type="Pfam" id="PF01401">
    <property type="entry name" value="Peptidase_M2"/>
    <property type="match status" value="2"/>
</dbReference>
<evidence type="ECO:0000256" key="1">
    <source>
        <dbReference type="ARBA" id="ARBA00008139"/>
    </source>
</evidence>
<dbReference type="PROSITE" id="PS52011">
    <property type="entry name" value="PEPTIDASE_M2"/>
    <property type="match status" value="1"/>
</dbReference>
<feature type="disulfide bond" evidence="5">
    <location>
        <begin position="64"/>
        <end position="76"/>
    </location>
</feature>
<evidence type="ECO:0000256" key="4">
    <source>
        <dbReference type="ARBA" id="ARBA00023180"/>
    </source>
</evidence>